<reference evidence="7" key="1">
    <citation type="journal article" date="2019" name="Int. J. Syst. Evol. Microbiol.">
        <title>The Global Catalogue of Microorganisms (GCM) 10K type strain sequencing project: providing services to taxonomists for standard genome sequencing and annotation.</title>
        <authorList>
            <consortium name="The Broad Institute Genomics Platform"/>
            <consortium name="The Broad Institute Genome Sequencing Center for Infectious Disease"/>
            <person name="Wu L."/>
            <person name="Ma J."/>
        </authorList>
    </citation>
    <scope>NUCLEOTIDE SEQUENCE [LARGE SCALE GENOMIC DNA]</scope>
    <source>
        <strain evidence="7">KCTC 52127</strain>
    </source>
</reference>
<evidence type="ECO:0000256" key="1">
    <source>
        <dbReference type="ARBA" id="ARBA00004496"/>
    </source>
</evidence>
<dbReference type="RefSeq" id="WP_379664542.1">
    <property type="nucleotide sequence ID" value="NZ_JBHULH010000001.1"/>
</dbReference>
<dbReference type="Gene3D" id="1.20.120.520">
    <property type="entry name" value="nmb1532 protein domain like"/>
    <property type="match status" value="1"/>
</dbReference>
<name>A0ABW5LNF2_9FLAO</name>
<keyword evidence="2" id="KW-0963">Cytoplasm</keyword>
<dbReference type="Pfam" id="PF04405">
    <property type="entry name" value="ScdA_N"/>
    <property type="match status" value="1"/>
</dbReference>
<dbReference type="PANTHER" id="PTHR36438">
    <property type="entry name" value="IRON-SULFUR CLUSTER REPAIR PROTEIN YTFE"/>
    <property type="match status" value="1"/>
</dbReference>
<evidence type="ECO:0000256" key="4">
    <source>
        <dbReference type="ARBA" id="ARBA00023004"/>
    </source>
</evidence>
<dbReference type="Proteomes" id="UP001597508">
    <property type="component" value="Unassembled WGS sequence"/>
</dbReference>
<dbReference type="NCBIfam" id="TIGR03652">
    <property type="entry name" value="FeS_repair_RIC"/>
    <property type="match status" value="1"/>
</dbReference>
<comment type="caution">
    <text evidence="6">The sequence shown here is derived from an EMBL/GenBank/DDBJ whole genome shotgun (WGS) entry which is preliminary data.</text>
</comment>
<dbReference type="PANTHER" id="PTHR36438:SF1">
    <property type="entry name" value="IRON-SULFUR CLUSTER REPAIR PROTEIN YTFE"/>
    <property type="match status" value="1"/>
</dbReference>
<dbReference type="Pfam" id="PF01814">
    <property type="entry name" value="Hemerythrin"/>
    <property type="match status" value="1"/>
</dbReference>
<keyword evidence="7" id="KW-1185">Reference proteome</keyword>
<evidence type="ECO:0000313" key="7">
    <source>
        <dbReference type="Proteomes" id="UP001597508"/>
    </source>
</evidence>
<organism evidence="6 7">
    <name type="scientific">Pseudotenacibaculum haliotis</name>
    <dbReference type="NCBI Taxonomy" id="1862138"/>
    <lineage>
        <taxon>Bacteria</taxon>
        <taxon>Pseudomonadati</taxon>
        <taxon>Bacteroidota</taxon>
        <taxon>Flavobacteriia</taxon>
        <taxon>Flavobacteriales</taxon>
        <taxon>Flavobacteriaceae</taxon>
        <taxon>Pseudotenacibaculum</taxon>
    </lineage>
</organism>
<gene>
    <name evidence="6" type="primary">ric</name>
    <name evidence="6" type="ORF">ACFSRZ_00450</name>
</gene>
<evidence type="ECO:0000256" key="3">
    <source>
        <dbReference type="ARBA" id="ARBA00022723"/>
    </source>
</evidence>
<evidence type="ECO:0000256" key="2">
    <source>
        <dbReference type="ARBA" id="ARBA00022490"/>
    </source>
</evidence>
<evidence type="ECO:0000313" key="6">
    <source>
        <dbReference type="EMBL" id="MFD2565816.1"/>
    </source>
</evidence>
<accession>A0ABW5LNF2</accession>
<proteinExistence type="predicted"/>
<dbReference type="InterPro" id="IPR038062">
    <property type="entry name" value="ScdA-like_N_sf"/>
</dbReference>
<feature type="domain" description="Hemerythrin-like" evidence="5">
    <location>
        <begin position="84"/>
        <end position="233"/>
    </location>
</feature>
<dbReference type="Gene3D" id="1.10.3910.10">
    <property type="entry name" value="SP0561-like"/>
    <property type="match status" value="1"/>
</dbReference>
<dbReference type="InterPro" id="IPR012312">
    <property type="entry name" value="Hemerythrin-like"/>
</dbReference>
<keyword evidence="4" id="KW-0408">Iron</keyword>
<keyword evidence="3" id="KW-0479">Metal-binding</keyword>
<sequence length="247" mass="29117">MEIHLQTLVSDIVAENYKAANIFKRHQIDFCCNGQRSIQEVSELKEIDPEYLIQEINQYIQEEVESDTNYLSWDIGFLSDYIYNKHHKYVEEKSPIILEFLNKICKVHGRQHPELFDIQVLFSEAVKDLAAHMKKEELILFPYFKKLAQISKDDSKPINSPLFENVSSPIAVMHLEHDNEGERFRKISKLTNKYTTGEDACTTYRVCFAMLKEFEEDLHKHIHLENNILFKKALEIEEEYKRSKALS</sequence>
<evidence type="ECO:0000259" key="5">
    <source>
        <dbReference type="Pfam" id="PF01814"/>
    </source>
</evidence>
<protein>
    <submittedName>
        <fullName evidence="6">Iron-sulfur cluster repair di-iron protein</fullName>
    </submittedName>
</protein>
<dbReference type="InterPro" id="IPR019903">
    <property type="entry name" value="RIC_family"/>
</dbReference>
<dbReference type="EMBL" id="JBHULH010000001">
    <property type="protein sequence ID" value="MFD2565816.1"/>
    <property type="molecule type" value="Genomic_DNA"/>
</dbReference>
<comment type="subcellular location">
    <subcellularLocation>
        <location evidence="1">Cytoplasm</location>
    </subcellularLocation>
</comment>